<dbReference type="InterPro" id="IPR043128">
    <property type="entry name" value="Rev_trsase/Diguanyl_cyclase"/>
</dbReference>
<name>A0A1I0F890_9GAMM</name>
<keyword evidence="3" id="KW-0741">SOS mutagenesis</keyword>
<gene>
    <name evidence="7" type="ORF">SAMN02583745_02651</name>
</gene>
<dbReference type="Gene3D" id="3.30.1490.100">
    <property type="entry name" value="DNA polymerase, Y-family, little finger domain"/>
    <property type="match status" value="1"/>
</dbReference>
<dbReference type="GO" id="GO:0003684">
    <property type="term" value="F:damaged DNA binding"/>
    <property type="evidence" value="ECO:0007669"/>
    <property type="project" value="InterPro"/>
</dbReference>
<dbReference type="GO" id="GO:0042276">
    <property type="term" value="P:error-prone translesion synthesis"/>
    <property type="evidence" value="ECO:0007669"/>
    <property type="project" value="TreeGrafter"/>
</dbReference>
<dbReference type="NCBIfam" id="NF002955">
    <property type="entry name" value="PRK03609.1"/>
    <property type="match status" value="1"/>
</dbReference>
<evidence type="ECO:0000256" key="1">
    <source>
        <dbReference type="ARBA" id="ARBA00010945"/>
    </source>
</evidence>
<reference evidence="8" key="1">
    <citation type="submission" date="2016-10" db="EMBL/GenBank/DDBJ databases">
        <authorList>
            <person name="Varghese N."/>
            <person name="Submissions S."/>
        </authorList>
    </citation>
    <scope>NUCLEOTIDE SEQUENCE [LARGE SCALE GENOMIC DNA]</scope>
    <source>
        <strain evidence="8">DSM 18579</strain>
    </source>
</reference>
<dbReference type="InterPro" id="IPR043502">
    <property type="entry name" value="DNA/RNA_pol_sf"/>
</dbReference>
<keyword evidence="2" id="KW-0227">DNA damage</keyword>
<dbReference type="Proteomes" id="UP000242642">
    <property type="component" value="Unassembled WGS sequence"/>
</dbReference>
<protein>
    <submittedName>
        <fullName evidence="7">DNA polymerase V</fullName>
    </submittedName>
</protein>
<dbReference type="GO" id="GO:0003887">
    <property type="term" value="F:DNA-directed DNA polymerase activity"/>
    <property type="evidence" value="ECO:0007669"/>
    <property type="project" value="TreeGrafter"/>
</dbReference>
<keyword evidence="4" id="KW-0234">DNA repair</keyword>
<dbReference type="Pfam" id="PF13438">
    <property type="entry name" value="DUF4113"/>
    <property type="match status" value="1"/>
</dbReference>
<dbReference type="AlphaFoldDB" id="A0A1I0F890"/>
<keyword evidence="8" id="KW-1185">Reference proteome</keyword>
<dbReference type="InterPro" id="IPR025188">
    <property type="entry name" value="DUF4113"/>
</dbReference>
<dbReference type="Gene3D" id="3.40.1170.60">
    <property type="match status" value="1"/>
</dbReference>
<dbReference type="RefSeq" id="WP_093322059.1">
    <property type="nucleotide sequence ID" value="NZ_FOHV01000036.1"/>
</dbReference>
<organism evidence="7 8">
    <name type="scientific">Thorsellia anophelis DSM 18579</name>
    <dbReference type="NCBI Taxonomy" id="1123402"/>
    <lineage>
        <taxon>Bacteria</taxon>
        <taxon>Pseudomonadati</taxon>
        <taxon>Pseudomonadota</taxon>
        <taxon>Gammaproteobacteria</taxon>
        <taxon>Enterobacterales</taxon>
        <taxon>Thorselliaceae</taxon>
        <taxon>Thorsellia</taxon>
    </lineage>
</organism>
<dbReference type="PANTHER" id="PTHR11076:SF34">
    <property type="entry name" value="PROTEIN UMUC"/>
    <property type="match status" value="1"/>
</dbReference>
<evidence type="ECO:0000256" key="2">
    <source>
        <dbReference type="ARBA" id="ARBA00022763"/>
    </source>
</evidence>
<dbReference type="Pfam" id="PF11799">
    <property type="entry name" value="IMS_C"/>
    <property type="match status" value="1"/>
</dbReference>
<accession>A0A1I0F890</accession>
<dbReference type="InterPro" id="IPR001126">
    <property type="entry name" value="UmuC"/>
</dbReference>
<feature type="domain" description="UmuC" evidence="6">
    <location>
        <begin position="6"/>
        <end position="191"/>
    </location>
</feature>
<dbReference type="Gene3D" id="3.30.70.270">
    <property type="match status" value="1"/>
</dbReference>
<dbReference type="InterPro" id="IPR017961">
    <property type="entry name" value="DNA_pol_Y-fam_little_finger"/>
</dbReference>
<dbReference type="CDD" id="cd01700">
    <property type="entry name" value="PolY_Pol_V_umuC"/>
    <property type="match status" value="1"/>
</dbReference>
<dbReference type="GO" id="GO:0009432">
    <property type="term" value="P:SOS response"/>
    <property type="evidence" value="ECO:0007669"/>
    <property type="project" value="UniProtKB-KW"/>
</dbReference>
<dbReference type="EMBL" id="FOHV01000036">
    <property type="protein sequence ID" value="SET53328.1"/>
    <property type="molecule type" value="Genomic_DNA"/>
</dbReference>
<dbReference type="OrthoDB" id="9808813at2"/>
<evidence type="ECO:0000259" key="6">
    <source>
        <dbReference type="PROSITE" id="PS50173"/>
    </source>
</evidence>
<evidence type="ECO:0000313" key="7">
    <source>
        <dbReference type="EMBL" id="SET53328.1"/>
    </source>
</evidence>
<evidence type="ECO:0000256" key="4">
    <source>
        <dbReference type="ARBA" id="ARBA00023204"/>
    </source>
</evidence>
<proteinExistence type="inferred from homology"/>
<keyword evidence="5" id="KW-0742">SOS response</keyword>
<dbReference type="STRING" id="1123402.SAMN02583745_02651"/>
<evidence type="ECO:0000313" key="8">
    <source>
        <dbReference type="Proteomes" id="UP000242642"/>
    </source>
</evidence>
<dbReference type="PROSITE" id="PS50173">
    <property type="entry name" value="UMUC"/>
    <property type="match status" value="1"/>
</dbReference>
<sequence length="421" mass="47641">MSQTTFALVDCNNFYASCERLFRPDLKDKPIVVLSNNDGCVISRSKEAKALGIRMGIPFFQIAPLIKRYDITLFSSNYALYADMSQRVMQTLGNLSPRIEVYSIDEAFLDLSGTHSLFDMQILGETIQSKILKDIGLSVGVGIAPTKTLAKLANYGAKHYPKTGGVVDLSLKRRQHNLMKITPVSEVWGVGRQLSKKLAFMNIKTAWDLACSNPAEIRRLFSVVLERTVRELNGENCLSLEEIAPAKKQIISSRSFGERITNIESMREAISSYASRASEKLRAENQLSKFMNIFITTSQFNPNTPYYAKSQSVQFITPTDDTRIILTAANQALERIWKDGFAYAKAGIMLADFSYKHQQQLDFFHNNPNSDKLMKTIDTINQKSRHTLFFASQGIEQHWGMKRDYLSPAYTTNWKDLMSVK</sequence>
<dbReference type="Pfam" id="PF00817">
    <property type="entry name" value="IMS"/>
    <property type="match status" value="1"/>
</dbReference>
<dbReference type="PANTHER" id="PTHR11076">
    <property type="entry name" value="DNA REPAIR POLYMERASE UMUC / TRANSFERASE FAMILY MEMBER"/>
    <property type="match status" value="1"/>
</dbReference>
<dbReference type="InterPro" id="IPR050116">
    <property type="entry name" value="DNA_polymerase-Y"/>
</dbReference>
<evidence type="ECO:0000256" key="3">
    <source>
        <dbReference type="ARBA" id="ARBA00023199"/>
    </source>
</evidence>
<comment type="similarity">
    <text evidence="1">Belongs to the DNA polymerase type-Y family.</text>
</comment>
<dbReference type="GO" id="GO:0005829">
    <property type="term" value="C:cytosol"/>
    <property type="evidence" value="ECO:0007669"/>
    <property type="project" value="TreeGrafter"/>
</dbReference>
<evidence type="ECO:0000256" key="5">
    <source>
        <dbReference type="ARBA" id="ARBA00023236"/>
    </source>
</evidence>
<dbReference type="SUPFAM" id="SSF100879">
    <property type="entry name" value="Lesion bypass DNA polymerase (Y-family), little finger domain"/>
    <property type="match status" value="1"/>
</dbReference>
<dbReference type="GO" id="GO:0006281">
    <property type="term" value="P:DNA repair"/>
    <property type="evidence" value="ECO:0007669"/>
    <property type="project" value="UniProtKB-KW"/>
</dbReference>
<dbReference type="InterPro" id="IPR036775">
    <property type="entry name" value="DNA_pol_Y-fam_lit_finger_sf"/>
</dbReference>
<dbReference type="Gene3D" id="1.10.150.20">
    <property type="entry name" value="5' to 3' exonuclease, C-terminal subdomain"/>
    <property type="match status" value="1"/>
</dbReference>
<dbReference type="SUPFAM" id="SSF56672">
    <property type="entry name" value="DNA/RNA polymerases"/>
    <property type="match status" value="1"/>
</dbReference>